<dbReference type="Pfam" id="PF00069">
    <property type="entry name" value="Pkinase"/>
    <property type="match status" value="1"/>
</dbReference>
<comment type="catalytic activity">
    <reaction evidence="8">
        <text>L-seryl-[protein] + ATP = O-phospho-L-seryl-[protein] + ADP + H(+)</text>
        <dbReference type="Rhea" id="RHEA:17989"/>
        <dbReference type="Rhea" id="RHEA-COMP:9863"/>
        <dbReference type="Rhea" id="RHEA-COMP:11604"/>
        <dbReference type="ChEBI" id="CHEBI:15378"/>
        <dbReference type="ChEBI" id="CHEBI:29999"/>
        <dbReference type="ChEBI" id="CHEBI:30616"/>
        <dbReference type="ChEBI" id="CHEBI:83421"/>
        <dbReference type="ChEBI" id="CHEBI:456216"/>
        <dbReference type="EC" id="2.7.11.1"/>
    </reaction>
</comment>
<dbReference type="PROSITE" id="PS50011">
    <property type="entry name" value="PROTEIN_KINASE_DOM"/>
    <property type="match status" value="1"/>
</dbReference>
<dbReference type="SMART" id="SM00220">
    <property type="entry name" value="S_TKc"/>
    <property type="match status" value="1"/>
</dbReference>
<dbReference type="KEGG" id="ccar:122148720"/>
<keyword evidence="4 9" id="KW-0547">Nucleotide-binding</keyword>
<keyword evidence="3" id="KW-0808">Transferase</keyword>
<dbReference type="InterPro" id="IPR000719">
    <property type="entry name" value="Prot_kinase_dom"/>
</dbReference>
<evidence type="ECO:0000256" key="3">
    <source>
        <dbReference type="ARBA" id="ARBA00022679"/>
    </source>
</evidence>
<evidence type="ECO:0000256" key="6">
    <source>
        <dbReference type="ARBA" id="ARBA00022840"/>
    </source>
</evidence>
<evidence type="ECO:0000256" key="4">
    <source>
        <dbReference type="ARBA" id="ARBA00022741"/>
    </source>
</evidence>
<dbReference type="InterPro" id="IPR051131">
    <property type="entry name" value="NEK_Ser/Thr_kinase_NIMA"/>
</dbReference>
<feature type="binding site" evidence="9">
    <location>
        <position position="61"/>
    </location>
    <ligand>
        <name>ATP</name>
        <dbReference type="ChEBI" id="CHEBI:30616"/>
    </ligand>
</feature>
<dbReference type="GeneID" id="122148720"/>
<keyword evidence="2" id="KW-0723">Serine/threonine-protein kinase</keyword>
<proteinExistence type="predicted"/>
<dbReference type="PANTHER" id="PTHR44899:SF4">
    <property type="entry name" value="SERINE_THREONINE-PROTEIN KINASE NEK1"/>
    <property type="match status" value="1"/>
</dbReference>
<keyword evidence="6 9" id="KW-0067">ATP-binding</keyword>
<evidence type="ECO:0000256" key="5">
    <source>
        <dbReference type="ARBA" id="ARBA00022777"/>
    </source>
</evidence>
<name>A0A9Q9Z4F6_CYPCA</name>
<gene>
    <name evidence="11" type="primary">LOC122148720</name>
</gene>
<comment type="catalytic activity">
    <reaction evidence="7">
        <text>L-threonyl-[protein] + ATP = O-phospho-L-threonyl-[protein] + ADP + H(+)</text>
        <dbReference type="Rhea" id="RHEA:46608"/>
        <dbReference type="Rhea" id="RHEA-COMP:11060"/>
        <dbReference type="Rhea" id="RHEA-COMP:11605"/>
        <dbReference type="ChEBI" id="CHEBI:15378"/>
        <dbReference type="ChEBI" id="CHEBI:30013"/>
        <dbReference type="ChEBI" id="CHEBI:30616"/>
        <dbReference type="ChEBI" id="CHEBI:61977"/>
        <dbReference type="ChEBI" id="CHEBI:456216"/>
        <dbReference type="EC" id="2.7.11.1"/>
    </reaction>
</comment>
<dbReference type="InterPro" id="IPR017441">
    <property type="entry name" value="Protein_kinase_ATP_BS"/>
</dbReference>
<protein>
    <recommendedName>
        <fullName evidence="1">non-specific serine/threonine protein kinase</fullName>
        <ecNumber evidence="1">2.7.11.1</ecNumber>
    </recommendedName>
</protein>
<dbReference type="OrthoDB" id="248923at2759"/>
<accession>A0A9Q9Z4F6</accession>
<dbReference type="AlphaFoldDB" id="A0A9Q9Z4F6"/>
<evidence type="ECO:0000256" key="2">
    <source>
        <dbReference type="ARBA" id="ARBA00022527"/>
    </source>
</evidence>
<dbReference type="GO" id="GO:0004674">
    <property type="term" value="F:protein serine/threonine kinase activity"/>
    <property type="evidence" value="ECO:0007669"/>
    <property type="project" value="UniProtKB-KW"/>
</dbReference>
<evidence type="ECO:0000259" key="10">
    <source>
        <dbReference type="PROSITE" id="PS50011"/>
    </source>
</evidence>
<dbReference type="RefSeq" id="XP_042631846.1">
    <property type="nucleotide sequence ID" value="XM_042775912.1"/>
</dbReference>
<evidence type="ECO:0000256" key="9">
    <source>
        <dbReference type="PROSITE-ProRule" id="PRU10141"/>
    </source>
</evidence>
<sequence>MQQYHRLPGTSDDSDSSNMRIGQCKGVLEDRGYTIKKKLGQGLFGTVFLVNNTDEDPCAIKQMSSRDKNELDTMLKEVTNLKDLNHGYIVSYVDSFEDVKGGYFFIVMEYCEGGDLFKKMQTQKVNGIFKEQELESEDRMFSLSIFKGPSDRMFKHKFSGTKSKTFLHSLPDRKQH</sequence>
<reference evidence="11" key="1">
    <citation type="submission" date="2025-08" db="UniProtKB">
        <authorList>
            <consortium name="RefSeq"/>
        </authorList>
    </citation>
    <scope>IDENTIFICATION</scope>
    <source>
        <tissue evidence="11">Muscle</tissue>
    </source>
</reference>
<evidence type="ECO:0000256" key="1">
    <source>
        <dbReference type="ARBA" id="ARBA00012513"/>
    </source>
</evidence>
<dbReference type="PROSITE" id="PS00107">
    <property type="entry name" value="PROTEIN_KINASE_ATP"/>
    <property type="match status" value="1"/>
</dbReference>
<evidence type="ECO:0000256" key="7">
    <source>
        <dbReference type="ARBA" id="ARBA00047899"/>
    </source>
</evidence>
<dbReference type="GO" id="GO:0005524">
    <property type="term" value="F:ATP binding"/>
    <property type="evidence" value="ECO:0007669"/>
    <property type="project" value="UniProtKB-UniRule"/>
</dbReference>
<evidence type="ECO:0000313" key="11">
    <source>
        <dbReference type="RefSeq" id="XP_042631846.1"/>
    </source>
</evidence>
<keyword evidence="5" id="KW-0418">Kinase</keyword>
<dbReference type="Proteomes" id="UP001155660">
    <property type="component" value="Chromosome A19"/>
</dbReference>
<evidence type="ECO:0000256" key="8">
    <source>
        <dbReference type="ARBA" id="ARBA00048679"/>
    </source>
</evidence>
<dbReference type="PANTHER" id="PTHR44899">
    <property type="entry name" value="CAMK FAMILY PROTEIN KINASE"/>
    <property type="match status" value="1"/>
</dbReference>
<organism evidence="11">
    <name type="scientific">Cyprinus carpio</name>
    <name type="common">Common carp</name>
    <dbReference type="NCBI Taxonomy" id="7962"/>
    <lineage>
        <taxon>Eukaryota</taxon>
        <taxon>Metazoa</taxon>
        <taxon>Chordata</taxon>
        <taxon>Craniata</taxon>
        <taxon>Vertebrata</taxon>
        <taxon>Euteleostomi</taxon>
        <taxon>Actinopterygii</taxon>
        <taxon>Neopterygii</taxon>
        <taxon>Teleostei</taxon>
        <taxon>Ostariophysi</taxon>
        <taxon>Cypriniformes</taxon>
        <taxon>Cyprinidae</taxon>
        <taxon>Cyprininae</taxon>
        <taxon>Cyprinus</taxon>
    </lineage>
</organism>
<feature type="domain" description="Protein kinase" evidence="10">
    <location>
        <begin position="33"/>
        <end position="176"/>
    </location>
</feature>
<dbReference type="EC" id="2.7.11.1" evidence="1"/>